<evidence type="ECO:0000313" key="13">
    <source>
        <dbReference type="Proteomes" id="UP000601223"/>
    </source>
</evidence>
<keyword evidence="7" id="KW-0067">ATP-binding</keyword>
<dbReference type="InterPro" id="IPR036890">
    <property type="entry name" value="HATPase_C_sf"/>
</dbReference>
<gene>
    <name evidence="12" type="ORF">Cba03nite_36490</name>
</gene>
<dbReference type="EC" id="2.7.13.3" evidence="2"/>
<reference evidence="12 13" key="1">
    <citation type="submission" date="2021-01" db="EMBL/GenBank/DDBJ databases">
        <title>Whole genome shotgun sequence of Catellatospora bangladeshensis NBRC 107357.</title>
        <authorList>
            <person name="Komaki H."/>
            <person name="Tamura T."/>
        </authorList>
    </citation>
    <scope>NUCLEOTIDE SEQUENCE [LARGE SCALE GENOMIC DNA]</scope>
    <source>
        <strain evidence="12 13">NBRC 107357</strain>
    </source>
</reference>
<dbReference type="InterPro" id="IPR050482">
    <property type="entry name" value="Sensor_HK_TwoCompSys"/>
</dbReference>
<evidence type="ECO:0000259" key="11">
    <source>
        <dbReference type="Pfam" id="PF13796"/>
    </source>
</evidence>
<dbReference type="CDD" id="cd16917">
    <property type="entry name" value="HATPase_UhpB-NarQ-NarX-like"/>
    <property type="match status" value="1"/>
</dbReference>
<sequence length="430" mass="45466">MTSRRFLISAWPWRAAAYALTALPVLGVAALLLSPLILAWAATVSFAADGRFHLPVLVITAFLTLALGGVGTVLAAPFAALERRRLRLADPRPVEPGHRAAAGLPWLAARYGEPGAWRELLYLLLLGTVAPIVYSLLAFAAFVVAVFIVSPLLVFKDGTDLDGVADTIVLGPWQVTTPTQAIPYLLLGLALLPVLAYLTGLLAAGHAAIARRLLGRGDDAALREVARSRTRLVDAFDAERRRIERDLHDGAQHRLTSLTLQLGVARLDLPEDTPAAQALDRAHTEAKDLMVLLRDLVHGISPQTLADLGLPAALHDLADRSPLDITVTVDPGVADRYPARLENTAYFAASEALANVAKHSGATAASVRLAHQRDTLIVEVHDAGRGGADPARGTGLTGLADRVAAVGGRLLLSSPAGGPTLVRVELPCLT</sequence>
<evidence type="ECO:0000256" key="7">
    <source>
        <dbReference type="ARBA" id="ARBA00022840"/>
    </source>
</evidence>
<comment type="caution">
    <text evidence="12">The sequence shown here is derived from an EMBL/GenBank/DDBJ whole genome shotgun (WGS) entry which is preliminary data.</text>
</comment>
<keyword evidence="9" id="KW-0472">Membrane</keyword>
<keyword evidence="5" id="KW-0547">Nucleotide-binding</keyword>
<dbReference type="GO" id="GO:0046983">
    <property type="term" value="F:protein dimerization activity"/>
    <property type="evidence" value="ECO:0007669"/>
    <property type="project" value="InterPro"/>
</dbReference>
<dbReference type="InterPro" id="IPR011712">
    <property type="entry name" value="Sig_transdc_His_kin_sub3_dim/P"/>
</dbReference>
<dbReference type="InterPro" id="IPR025828">
    <property type="entry name" value="Put_sensor_dom"/>
</dbReference>
<dbReference type="PANTHER" id="PTHR24421">
    <property type="entry name" value="NITRATE/NITRITE SENSOR PROTEIN NARX-RELATED"/>
    <property type="match status" value="1"/>
</dbReference>
<dbReference type="Proteomes" id="UP000601223">
    <property type="component" value="Unassembled WGS sequence"/>
</dbReference>
<dbReference type="Gene3D" id="1.20.5.1930">
    <property type="match status" value="1"/>
</dbReference>
<feature type="transmembrane region" description="Helical" evidence="9">
    <location>
        <begin position="181"/>
        <end position="204"/>
    </location>
</feature>
<evidence type="ECO:0000256" key="1">
    <source>
        <dbReference type="ARBA" id="ARBA00000085"/>
    </source>
</evidence>
<evidence type="ECO:0000259" key="10">
    <source>
        <dbReference type="Pfam" id="PF07730"/>
    </source>
</evidence>
<organism evidence="12 13">
    <name type="scientific">Catellatospora bangladeshensis</name>
    <dbReference type="NCBI Taxonomy" id="310355"/>
    <lineage>
        <taxon>Bacteria</taxon>
        <taxon>Bacillati</taxon>
        <taxon>Actinomycetota</taxon>
        <taxon>Actinomycetes</taxon>
        <taxon>Micromonosporales</taxon>
        <taxon>Micromonosporaceae</taxon>
        <taxon>Catellatospora</taxon>
    </lineage>
</organism>
<feature type="domain" description="Putative sensor" evidence="11">
    <location>
        <begin position="73"/>
        <end position="214"/>
    </location>
</feature>
<keyword evidence="9" id="KW-1133">Transmembrane helix</keyword>
<feature type="transmembrane region" description="Helical" evidence="9">
    <location>
        <begin position="57"/>
        <end position="81"/>
    </location>
</feature>
<dbReference type="Pfam" id="PF13796">
    <property type="entry name" value="Sensor"/>
    <property type="match status" value="1"/>
</dbReference>
<protein>
    <recommendedName>
        <fullName evidence="2">histidine kinase</fullName>
        <ecNumber evidence="2">2.7.13.3</ecNumber>
    </recommendedName>
</protein>
<keyword evidence="3" id="KW-0597">Phosphoprotein</keyword>
<evidence type="ECO:0000256" key="8">
    <source>
        <dbReference type="ARBA" id="ARBA00023012"/>
    </source>
</evidence>
<evidence type="ECO:0000256" key="2">
    <source>
        <dbReference type="ARBA" id="ARBA00012438"/>
    </source>
</evidence>
<name>A0A8J3NIC3_9ACTN</name>
<feature type="domain" description="Signal transduction histidine kinase subgroup 3 dimerisation and phosphoacceptor" evidence="10">
    <location>
        <begin position="239"/>
        <end position="305"/>
    </location>
</feature>
<evidence type="ECO:0000256" key="6">
    <source>
        <dbReference type="ARBA" id="ARBA00022777"/>
    </source>
</evidence>
<dbReference type="EMBL" id="BONF01000019">
    <property type="protein sequence ID" value="GIF82300.1"/>
    <property type="molecule type" value="Genomic_DNA"/>
</dbReference>
<feature type="transmembrane region" description="Helical" evidence="9">
    <location>
        <begin position="120"/>
        <end position="149"/>
    </location>
</feature>
<evidence type="ECO:0000256" key="5">
    <source>
        <dbReference type="ARBA" id="ARBA00022741"/>
    </source>
</evidence>
<dbReference type="Gene3D" id="3.30.565.10">
    <property type="entry name" value="Histidine kinase-like ATPase, C-terminal domain"/>
    <property type="match status" value="1"/>
</dbReference>
<keyword evidence="13" id="KW-1185">Reference proteome</keyword>
<dbReference type="GO" id="GO:0005524">
    <property type="term" value="F:ATP binding"/>
    <property type="evidence" value="ECO:0007669"/>
    <property type="project" value="UniProtKB-KW"/>
</dbReference>
<dbReference type="AlphaFoldDB" id="A0A8J3NIC3"/>
<keyword evidence="6 12" id="KW-0418">Kinase</keyword>
<keyword evidence="8" id="KW-0902">Two-component regulatory system</keyword>
<keyword evidence="9" id="KW-0812">Transmembrane</keyword>
<dbReference type="PANTHER" id="PTHR24421:SF10">
    <property type="entry name" value="NITRATE_NITRITE SENSOR PROTEIN NARQ"/>
    <property type="match status" value="1"/>
</dbReference>
<evidence type="ECO:0000256" key="4">
    <source>
        <dbReference type="ARBA" id="ARBA00022679"/>
    </source>
</evidence>
<dbReference type="Pfam" id="PF07730">
    <property type="entry name" value="HisKA_3"/>
    <property type="match status" value="1"/>
</dbReference>
<dbReference type="GO" id="GO:0016020">
    <property type="term" value="C:membrane"/>
    <property type="evidence" value="ECO:0007669"/>
    <property type="project" value="InterPro"/>
</dbReference>
<dbReference type="GO" id="GO:0000155">
    <property type="term" value="F:phosphorelay sensor kinase activity"/>
    <property type="evidence" value="ECO:0007669"/>
    <property type="project" value="InterPro"/>
</dbReference>
<evidence type="ECO:0000313" key="12">
    <source>
        <dbReference type="EMBL" id="GIF82300.1"/>
    </source>
</evidence>
<accession>A0A8J3NIC3</accession>
<evidence type="ECO:0000256" key="3">
    <source>
        <dbReference type="ARBA" id="ARBA00022553"/>
    </source>
</evidence>
<evidence type="ECO:0000256" key="9">
    <source>
        <dbReference type="SAM" id="Phobius"/>
    </source>
</evidence>
<comment type="catalytic activity">
    <reaction evidence="1">
        <text>ATP + protein L-histidine = ADP + protein N-phospho-L-histidine.</text>
        <dbReference type="EC" id="2.7.13.3"/>
    </reaction>
</comment>
<proteinExistence type="predicted"/>
<dbReference type="SUPFAM" id="SSF55874">
    <property type="entry name" value="ATPase domain of HSP90 chaperone/DNA topoisomerase II/histidine kinase"/>
    <property type="match status" value="1"/>
</dbReference>
<keyword evidence="4" id="KW-0808">Transferase</keyword>